<evidence type="ECO:0000256" key="1">
    <source>
        <dbReference type="SAM" id="MobiDB-lite"/>
    </source>
</evidence>
<organism evidence="2 3">
    <name type="scientific">Hydnum rufescens UP504</name>
    <dbReference type="NCBI Taxonomy" id="1448309"/>
    <lineage>
        <taxon>Eukaryota</taxon>
        <taxon>Fungi</taxon>
        <taxon>Dikarya</taxon>
        <taxon>Basidiomycota</taxon>
        <taxon>Agaricomycotina</taxon>
        <taxon>Agaricomycetes</taxon>
        <taxon>Cantharellales</taxon>
        <taxon>Hydnaceae</taxon>
        <taxon>Hydnum</taxon>
    </lineage>
</organism>
<proteinExistence type="predicted"/>
<keyword evidence="3" id="KW-1185">Reference proteome</keyword>
<gene>
    <name evidence="2" type="ORF">BS47DRAFT_1489217</name>
</gene>
<feature type="region of interest" description="Disordered" evidence="1">
    <location>
        <begin position="254"/>
        <end position="277"/>
    </location>
</feature>
<comment type="caution">
    <text evidence="2">The sequence shown here is derived from an EMBL/GenBank/DDBJ whole genome shotgun (WGS) entry which is preliminary data.</text>
</comment>
<sequence length="392" mass="42716">MVPIELKPHMVAPALCAGITFCYVDPYRAVVYRKFGAIDRRQSPLIALSFFGPLWPEASLPMQGCLLLTASIATVVISHHVESGMRCGWGFTFSGSLSTPGSNPRKEEDLSDTPRISKSPEGKSRFDPSKRFLTISNLRGLVSLISHPGAGLGQDETASSNASRPRPLITRCPSKGCLYLPRTHHGTEEILLGLLPEQLPDLSAPRCVGFVWQPVPLPLSSAKHKVDRLLRVLVSLKVALPALRPRGQRIKPDQMLSNAFSPPPFKPKVRGGGARGRRADEMVSLGTGANDVGRLLTQEAPVRSHSMSYVSNERWIVVFLGSHGLCECDQGRRTNEGATITHGSLLCSPLTHRSIHPLNHSLGLPNEIFTSQYAYSGGVLTTDDNKVEKLLE</sequence>
<dbReference type="AlphaFoldDB" id="A0A9P6AJ02"/>
<accession>A0A9P6AJ02</accession>
<dbReference type="Proteomes" id="UP000886523">
    <property type="component" value="Unassembled WGS sequence"/>
</dbReference>
<evidence type="ECO:0000313" key="3">
    <source>
        <dbReference type="Proteomes" id="UP000886523"/>
    </source>
</evidence>
<protein>
    <submittedName>
        <fullName evidence="2">Uncharacterized protein</fullName>
    </submittedName>
</protein>
<dbReference type="EMBL" id="MU129102">
    <property type="protein sequence ID" value="KAF9506704.1"/>
    <property type="molecule type" value="Genomic_DNA"/>
</dbReference>
<feature type="compositionally biased region" description="Basic and acidic residues" evidence="1">
    <location>
        <begin position="118"/>
        <end position="128"/>
    </location>
</feature>
<feature type="region of interest" description="Disordered" evidence="1">
    <location>
        <begin position="98"/>
        <end position="128"/>
    </location>
</feature>
<name>A0A9P6AJ02_9AGAM</name>
<reference evidence="2" key="1">
    <citation type="journal article" date="2020" name="Nat. Commun.">
        <title>Large-scale genome sequencing of mycorrhizal fungi provides insights into the early evolution of symbiotic traits.</title>
        <authorList>
            <person name="Miyauchi S."/>
            <person name="Kiss E."/>
            <person name="Kuo A."/>
            <person name="Drula E."/>
            <person name="Kohler A."/>
            <person name="Sanchez-Garcia M."/>
            <person name="Morin E."/>
            <person name="Andreopoulos B."/>
            <person name="Barry K.W."/>
            <person name="Bonito G."/>
            <person name="Buee M."/>
            <person name="Carver A."/>
            <person name="Chen C."/>
            <person name="Cichocki N."/>
            <person name="Clum A."/>
            <person name="Culley D."/>
            <person name="Crous P.W."/>
            <person name="Fauchery L."/>
            <person name="Girlanda M."/>
            <person name="Hayes R.D."/>
            <person name="Keri Z."/>
            <person name="LaButti K."/>
            <person name="Lipzen A."/>
            <person name="Lombard V."/>
            <person name="Magnuson J."/>
            <person name="Maillard F."/>
            <person name="Murat C."/>
            <person name="Nolan M."/>
            <person name="Ohm R.A."/>
            <person name="Pangilinan J."/>
            <person name="Pereira M.F."/>
            <person name="Perotto S."/>
            <person name="Peter M."/>
            <person name="Pfister S."/>
            <person name="Riley R."/>
            <person name="Sitrit Y."/>
            <person name="Stielow J.B."/>
            <person name="Szollosi G."/>
            <person name="Zifcakova L."/>
            <person name="Stursova M."/>
            <person name="Spatafora J.W."/>
            <person name="Tedersoo L."/>
            <person name="Vaario L.M."/>
            <person name="Yamada A."/>
            <person name="Yan M."/>
            <person name="Wang P."/>
            <person name="Xu J."/>
            <person name="Bruns T."/>
            <person name="Baldrian P."/>
            <person name="Vilgalys R."/>
            <person name="Dunand C."/>
            <person name="Henrissat B."/>
            <person name="Grigoriev I.V."/>
            <person name="Hibbett D."/>
            <person name="Nagy L.G."/>
            <person name="Martin F.M."/>
        </authorList>
    </citation>
    <scope>NUCLEOTIDE SEQUENCE</scope>
    <source>
        <strain evidence="2">UP504</strain>
    </source>
</reference>
<evidence type="ECO:0000313" key="2">
    <source>
        <dbReference type="EMBL" id="KAF9506704.1"/>
    </source>
</evidence>